<feature type="domain" description="Protein kinase" evidence="8">
    <location>
        <begin position="22"/>
        <end position="280"/>
    </location>
</feature>
<dbReference type="Pfam" id="PF00069">
    <property type="entry name" value="Pkinase"/>
    <property type="match status" value="1"/>
</dbReference>
<evidence type="ECO:0000256" key="6">
    <source>
        <dbReference type="SAM" id="MobiDB-lite"/>
    </source>
</evidence>
<organism evidence="9 10">
    <name type="scientific">Microbacterium testaceum</name>
    <name type="common">Aureobacterium testaceum</name>
    <name type="synonym">Brevibacterium testaceum</name>
    <dbReference type="NCBI Taxonomy" id="2033"/>
    <lineage>
        <taxon>Bacteria</taxon>
        <taxon>Bacillati</taxon>
        <taxon>Actinomycetota</taxon>
        <taxon>Actinomycetes</taxon>
        <taxon>Micrococcales</taxon>
        <taxon>Microbacteriaceae</taxon>
        <taxon>Microbacterium</taxon>
    </lineage>
</organism>
<keyword evidence="9" id="KW-0723">Serine/threonine-protein kinase</keyword>
<name>A0A2T7W7L7_MICTE</name>
<dbReference type="EMBL" id="QDFT01000041">
    <property type="protein sequence ID" value="PVE65192.1"/>
    <property type="molecule type" value="Genomic_DNA"/>
</dbReference>
<dbReference type="RefSeq" id="WP_116538279.1">
    <property type="nucleotide sequence ID" value="NZ_QDFT01000041.1"/>
</dbReference>
<dbReference type="InterPro" id="IPR000719">
    <property type="entry name" value="Prot_kinase_dom"/>
</dbReference>
<feature type="binding site" evidence="5">
    <location>
        <position position="51"/>
    </location>
    <ligand>
        <name>ATP</name>
        <dbReference type="ChEBI" id="CHEBI:30616"/>
    </ligand>
</feature>
<dbReference type="PROSITE" id="PS00108">
    <property type="entry name" value="PROTEIN_KINASE_ST"/>
    <property type="match status" value="1"/>
</dbReference>
<evidence type="ECO:0000256" key="2">
    <source>
        <dbReference type="ARBA" id="ARBA00022741"/>
    </source>
</evidence>
<keyword evidence="1" id="KW-0808">Transferase</keyword>
<dbReference type="PANTHER" id="PTHR43289:SF34">
    <property type="entry name" value="SERINE_THREONINE-PROTEIN KINASE YBDM-RELATED"/>
    <property type="match status" value="1"/>
</dbReference>
<evidence type="ECO:0000256" key="5">
    <source>
        <dbReference type="PROSITE-ProRule" id="PRU10141"/>
    </source>
</evidence>
<dbReference type="PROSITE" id="PS50011">
    <property type="entry name" value="PROTEIN_KINASE_DOM"/>
    <property type="match status" value="1"/>
</dbReference>
<dbReference type="Proteomes" id="UP000244649">
    <property type="component" value="Unassembled WGS sequence"/>
</dbReference>
<evidence type="ECO:0000256" key="4">
    <source>
        <dbReference type="ARBA" id="ARBA00022840"/>
    </source>
</evidence>
<evidence type="ECO:0000256" key="7">
    <source>
        <dbReference type="SAM" id="Phobius"/>
    </source>
</evidence>
<dbReference type="InterPro" id="IPR017441">
    <property type="entry name" value="Protein_kinase_ATP_BS"/>
</dbReference>
<dbReference type="AlphaFoldDB" id="A0A2T7W7L7"/>
<comment type="caution">
    <text evidence="9">The sequence shown here is derived from an EMBL/GenBank/DDBJ whole genome shotgun (WGS) entry which is preliminary data.</text>
</comment>
<dbReference type="PANTHER" id="PTHR43289">
    <property type="entry name" value="MITOGEN-ACTIVATED PROTEIN KINASE KINASE KINASE 20-RELATED"/>
    <property type="match status" value="1"/>
</dbReference>
<proteinExistence type="predicted"/>
<dbReference type="GO" id="GO:0004674">
    <property type="term" value="F:protein serine/threonine kinase activity"/>
    <property type="evidence" value="ECO:0007669"/>
    <property type="project" value="UniProtKB-KW"/>
</dbReference>
<evidence type="ECO:0000259" key="8">
    <source>
        <dbReference type="PROSITE" id="PS50011"/>
    </source>
</evidence>
<dbReference type="CDD" id="cd14014">
    <property type="entry name" value="STKc_PknB_like"/>
    <property type="match status" value="1"/>
</dbReference>
<dbReference type="InterPro" id="IPR011009">
    <property type="entry name" value="Kinase-like_dom_sf"/>
</dbReference>
<evidence type="ECO:0000313" key="9">
    <source>
        <dbReference type="EMBL" id="PVE65192.1"/>
    </source>
</evidence>
<dbReference type="GO" id="GO:0005524">
    <property type="term" value="F:ATP binding"/>
    <property type="evidence" value="ECO:0007669"/>
    <property type="project" value="UniProtKB-UniRule"/>
</dbReference>
<feature type="region of interest" description="Disordered" evidence="6">
    <location>
        <begin position="286"/>
        <end position="324"/>
    </location>
</feature>
<keyword evidence="7" id="KW-0472">Membrane</keyword>
<dbReference type="PROSITE" id="PS00107">
    <property type="entry name" value="PROTEIN_KINASE_ATP"/>
    <property type="match status" value="1"/>
</dbReference>
<dbReference type="InterPro" id="IPR008271">
    <property type="entry name" value="Ser/Thr_kinase_AS"/>
</dbReference>
<dbReference type="SMART" id="SM00220">
    <property type="entry name" value="S_TKc"/>
    <property type="match status" value="1"/>
</dbReference>
<dbReference type="Gene3D" id="3.30.200.20">
    <property type="entry name" value="Phosphorylase Kinase, domain 1"/>
    <property type="match status" value="1"/>
</dbReference>
<reference evidence="9 10" key="1">
    <citation type="submission" date="2018-04" db="EMBL/GenBank/DDBJ databases">
        <authorList>
            <person name="Go L.Y."/>
            <person name="Mitchell J.A."/>
        </authorList>
    </citation>
    <scope>NUCLEOTIDE SEQUENCE [LARGE SCALE GENOMIC DNA]</scope>
    <source>
        <strain evidence="9 10">TPD7010</strain>
    </source>
</reference>
<accession>A0A2T7W7L7</accession>
<keyword evidence="7" id="KW-0812">Transmembrane</keyword>
<evidence type="ECO:0000313" key="10">
    <source>
        <dbReference type="Proteomes" id="UP000244649"/>
    </source>
</evidence>
<keyword evidence="4 5" id="KW-0067">ATP-binding</keyword>
<protein>
    <submittedName>
        <fullName evidence="9">Serine/threonine protein kinase</fullName>
    </submittedName>
</protein>
<feature type="compositionally biased region" description="Low complexity" evidence="6">
    <location>
        <begin position="300"/>
        <end position="313"/>
    </location>
</feature>
<keyword evidence="3 9" id="KW-0418">Kinase</keyword>
<dbReference type="SUPFAM" id="SSF56112">
    <property type="entry name" value="Protein kinase-like (PK-like)"/>
    <property type="match status" value="1"/>
</dbReference>
<gene>
    <name evidence="9" type="ORF">DC432_13235</name>
</gene>
<keyword evidence="2 5" id="KW-0547">Nucleotide-binding</keyword>
<feature type="transmembrane region" description="Helical" evidence="7">
    <location>
        <begin position="332"/>
        <end position="353"/>
    </location>
</feature>
<evidence type="ECO:0000256" key="3">
    <source>
        <dbReference type="ARBA" id="ARBA00022777"/>
    </source>
</evidence>
<keyword evidence="7" id="KW-1133">Transmembrane helix</keyword>
<evidence type="ECO:0000256" key="1">
    <source>
        <dbReference type="ARBA" id="ARBA00022679"/>
    </source>
</evidence>
<dbReference type="Gene3D" id="1.10.510.10">
    <property type="entry name" value="Transferase(Phosphotransferase) domain 1"/>
    <property type="match status" value="1"/>
</dbReference>
<sequence length="384" mass="40306">MSESTPTVASDAAADELFDGRYRLGRLLGRGGYARVYEAVDTALERTLAIKIIDGDGADPTDVARVRSETRLLASLSHPSLVTLYDARLASTPAYLAMELISGPTLGDRIARGPLPGPEVARIGREIAEAFAVIHARGIVHRDVKPSNILIRPAAHTGETPRATLADFGIASLVGATRVTRADTVIGTAAYLSPEQARGMPASPRSDVYALGLVLLETLTGVRPWSSATPHEALAARLVSTPDIPAHIPPSWREVLSHMTALDPADRPDATALIVALRTLANTDVPRPPAGADAPTARLAAPTAGMPGGTAPTRVWDAGTDRAKRRPSRRTVTVASLVALVLALGAVTAIVVANGQGAAAQPELPTLPQPLDQHMDDLYREVAL</sequence>